<reference evidence="4 5" key="1">
    <citation type="submission" date="2023-03" db="EMBL/GenBank/DDBJ databases">
        <title>Complete genome sequence of Tepidibacter sp. SWIR-1, isolated from a deep-sea hydrothermal vent.</title>
        <authorList>
            <person name="Li X."/>
        </authorList>
    </citation>
    <scope>NUCLEOTIDE SEQUENCE [LARGE SCALE GENOMIC DNA]</scope>
    <source>
        <strain evidence="4 5">SWIR-1</strain>
    </source>
</reference>
<protein>
    <submittedName>
        <fullName evidence="4">ABC transporter substrate binding protein</fullName>
    </submittedName>
</protein>
<sequence length="807" mass="93054">MKKYIKVMKILILFLMFFLMTSFIYSEHKNRILLINSYNSSFPTFVEQIEGIKTILKEEEYSIDIEFMDSKRFFVDENIDNFYKSLEYKIYNQKKYDAVIASDDNAYNFVVDHQNKLFKNIPIVFLGVNNIENALKSNNNQYITGVVEKTSMKETIEAALLINKNANKVIALSDSTPSGQSDLDCFYKIGKEFRNLEFSDISLSQYSIEEFTEKLKDIKKDDIVILLSVFYKSANDEKASFDEGLKLVLENTQFPVYHLWYHGMGKGLIGGKIISHYEQGKTAANLVKDILEGKDIKNIPVITESPNKFIFDNNVLEKYRIDLNSLPKDSILINKKPTFYEKYKLLVWIMIGIFIILISLIVLLIMNIEKRKVQEKKIKKLAYYDILTGLPNRTYLNEKLKNELEISKTSGMEGVVFFIDVDNFKILNDTFGHGFGDEILIDIGKRFRELIGNDKFIARLGGDEFIILLKDINDRTLIDNIVNEIIGSFEKPFYIEEKEFYVTISIGVTLYPKDGDNLDELLKNADTAMYKAKDSGRARYVYFEKNMNEKSFEKMQMQNKLRNAIEKDELVLYYQPKVDLKNNKIIEYEALIRWVSPDYGFVSPDRFIGIAEESGLISKLGAWVFEKACEFSKKINKNSENDIIVSVNVSVVELMNVNYISAIKKILEKIEVNPNLIGIEITETALMESFETNEAILNELIELGIQVSLDDFGTGYSSLNYLKKIPTNILKIDKSFVDDIKNDEIDETIIKAIIEIAHKLNLEVVAEGVETEEQKNKLKEYKCDQIQGYLVSKPLPEEDIIKGDFSI</sequence>
<dbReference type="Gene3D" id="3.20.20.450">
    <property type="entry name" value="EAL domain"/>
    <property type="match status" value="1"/>
</dbReference>
<dbReference type="SMART" id="SM00052">
    <property type="entry name" value="EAL"/>
    <property type="match status" value="1"/>
</dbReference>
<dbReference type="InterPro" id="IPR001633">
    <property type="entry name" value="EAL_dom"/>
</dbReference>
<evidence type="ECO:0000259" key="3">
    <source>
        <dbReference type="PROSITE" id="PS50887"/>
    </source>
</evidence>
<dbReference type="SUPFAM" id="SSF141868">
    <property type="entry name" value="EAL domain-like"/>
    <property type="match status" value="1"/>
</dbReference>
<dbReference type="NCBIfam" id="TIGR00254">
    <property type="entry name" value="GGDEF"/>
    <property type="match status" value="1"/>
</dbReference>
<accession>A0ABY8ECU5</accession>
<dbReference type="Pfam" id="PF04392">
    <property type="entry name" value="ABC_sub_bind"/>
    <property type="match status" value="1"/>
</dbReference>
<dbReference type="EMBL" id="CP120733">
    <property type="protein sequence ID" value="WFD09409.1"/>
    <property type="molecule type" value="Genomic_DNA"/>
</dbReference>
<dbReference type="InterPro" id="IPR029787">
    <property type="entry name" value="Nucleotide_cyclase"/>
</dbReference>
<dbReference type="InterPro" id="IPR035919">
    <property type="entry name" value="EAL_sf"/>
</dbReference>
<dbReference type="InterPro" id="IPR052155">
    <property type="entry name" value="Biofilm_reg_signaling"/>
</dbReference>
<dbReference type="Proteomes" id="UP001222800">
    <property type="component" value="Chromosome"/>
</dbReference>
<dbReference type="InterPro" id="IPR043128">
    <property type="entry name" value="Rev_trsase/Diguanyl_cyclase"/>
</dbReference>
<dbReference type="PANTHER" id="PTHR44757">
    <property type="entry name" value="DIGUANYLATE CYCLASE DGCP"/>
    <property type="match status" value="1"/>
</dbReference>
<dbReference type="InterPro" id="IPR007487">
    <property type="entry name" value="ABC_transpt-TYRBP-like"/>
</dbReference>
<feature type="transmembrane region" description="Helical" evidence="1">
    <location>
        <begin position="345"/>
        <end position="368"/>
    </location>
</feature>
<feature type="domain" description="GGDEF" evidence="3">
    <location>
        <begin position="412"/>
        <end position="545"/>
    </location>
</feature>
<dbReference type="SMART" id="SM00267">
    <property type="entry name" value="GGDEF"/>
    <property type="match status" value="1"/>
</dbReference>
<dbReference type="CDD" id="cd01949">
    <property type="entry name" value="GGDEF"/>
    <property type="match status" value="1"/>
</dbReference>
<dbReference type="PROSITE" id="PS50883">
    <property type="entry name" value="EAL"/>
    <property type="match status" value="1"/>
</dbReference>
<evidence type="ECO:0000259" key="2">
    <source>
        <dbReference type="PROSITE" id="PS50883"/>
    </source>
</evidence>
<evidence type="ECO:0000313" key="5">
    <source>
        <dbReference type="Proteomes" id="UP001222800"/>
    </source>
</evidence>
<organism evidence="4 5">
    <name type="scientific">Tepidibacter hydrothermalis</name>
    <dbReference type="NCBI Taxonomy" id="3036126"/>
    <lineage>
        <taxon>Bacteria</taxon>
        <taxon>Bacillati</taxon>
        <taxon>Bacillota</taxon>
        <taxon>Clostridia</taxon>
        <taxon>Peptostreptococcales</taxon>
        <taxon>Peptostreptococcaceae</taxon>
        <taxon>Tepidibacter</taxon>
    </lineage>
</organism>
<feature type="domain" description="EAL" evidence="2">
    <location>
        <begin position="554"/>
        <end position="807"/>
    </location>
</feature>
<dbReference type="SUPFAM" id="SSF55073">
    <property type="entry name" value="Nucleotide cyclase"/>
    <property type="match status" value="1"/>
</dbReference>
<dbReference type="Pfam" id="PF00563">
    <property type="entry name" value="EAL"/>
    <property type="match status" value="1"/>
</dbReference>
<dbReference type="Gene3D" id="3.30.70.270">
    <property type="match status" value="1"/>
</dbReference>
<dbReference type="Pfam" id="PF00990">
    <property type="entry name" value="GGDEF"/>
    <property type="match status" value="1"/>
</dbReference>
<dbReference type="PANTHER" id="PTHR44757:SF2">
    <property type="entry name" value="BIOFILM ARCHITECTURE MAINTENANCE PROTEIN MBAA"/>
    <property type="match status" value="1"/>
</dbReference>
<keyword evidence="1" id="KW-0472">Membrane</keyword>
<dbReference type="RefSeq" id="WP_277731334.1">
    <property type="nucleotide sequence ID" value="NZ_CP120733.1"/>
</dbReference>
<proteinExistence type="predicted"/>
<dbReference type="Gene3D" id="3.40.50.2300">
    <property type="match status" value="2"/>
</dbReference>
<gene>
    <name evidence="4" type="ORF">P4S50_13565</name>
</gene>
<evidence type="ECO:0000313" key="4">
    <source>
        <dbReference type="EMBL" id="WFD09409.1"/>
    </source>
</evidence>
<name>A0ABY8ECU5_9FIRM</name>
<dbReference type="PROSITE" id="PS50887">
    <property type="entry name" value="GGDEF"/>
    <property type="match status" value="1"/>
</dbReference>
<dbReference type="InterPro" id="IPR000160">
    <property type="entry name" value="GGDEF_dom"/>
</dbReference>
<keyword evidence="1" id="KW-1133">Transmembrane helix</keyword>
<keyword evidence="1" id="KW-0812">Transmembrane</keyword>
<keyword evidence="5" id="KW-1185">Reference proteome</keyword>
<dbReference type="CDD" id="cd01948">
    <property type="entry name" value="EAL"/>
    <property type="match status" value="1"/>
</dbReference>
<evidence type="ECO:0000256" key="1">
    <source>
        <dbReference type="SAM" id="Phobius"/>
    </source>
</evidence>